<dbReference type="EMBL" id="JAHLEM010000026">
    <property type="protein sequence ID" value="MBU3863187.1"/>
    <property type="molecule type" value="Genomic_DNA"/>
</dbReference>
<evidence type="ECO:0000313" key="5">
    <source>
        <dbReference type="Proteomes" id="UP000720508"/>
    </source>
</evidence>
<comment type="caution">
    <text evidence="4">The sequence shown here is derived from an EMBL/GenBank/DDBJ whole genome shotgun (WGS) entry which is preliminary data.</text>
</comment>
<protein>
    <submittedName>
        <fullName evidence="4">Gfo/Idh/MocA family oxidoreductase</fullName>
    </submittedName>
</protein>
<evidence type="ECO:0000256" key="1">
    <source>
        <dbReference type="ARBA" id="ARBA00010928"/>
    </source>
</evidence>
<comment type="similarity">
    <text evidence="1">Belongs to the Gfo/Idh/MocA family.</text>
</comment>
<evidence type="ECO:0000313" key="4">
    <source>
        <dbReference type="EMBL" id="MBU3863187.1"/>
    </source>
</evidence>
<dbReference type="Pfam" id="PF02894">
    <property type="entry name" value="GFO_IDH_MocA_C"/>
    <property type="match status" value="1"/>
</dbReference>
<dbReference type="InterPro" id="IPR004104">
    <property type="entry name" value="Gfo/Idh/MocA-like_OxRdtase_C"/>
</dbReference>
<name>A0ABS6C8F5_9ACTN</name>
<dbReference type="Pfam" id="PF01408">
    <property type="entry name" value="GFO_IDH_MocA"/>
    <property type="match status" value="1"/>
</dbReference>
<accession>A0ABS6C8F5</accession>
<gene>
    <name evidence="4" type="ORF">KN815_03455</name>
</gene>
<dbReference type="Proteomes" id="UP000720508">
    <property type="component" value="Unassembled WGS sequence"/>
</dbReference>
<evidence type="ECO:0000259" key="2">
    <source>
        <dbReference type="Pfam" id="PF01408"/>
    </source>
</evidence>
<proteinExistence type="inferred from homology"/>
<dbReference type="RefSeq" id="WP_216340042.1">
    <property type="nucleotide sequence ID" value="NZ_JAHLEM010000026.1"/>
</dbReference>
<organism evidence="4 5">
    <name type="scientific">Streptomyces niphimycinicus</name>
    <dbReference type="NCBI Taxonomy" id="2842201"/>
    <lineage>
        <taxon>Bacteria</taxon>
        <taxon>Bacillati</taxon>
        <taxon>Actinomycetota</taxon>
        <taxon>Actinomycetes</taxon>
        <taxon>Kitasatosporales</taxon>
        <taxon>Streptomycetaceae</taxon>
        <taxon>Streptomyces</taxon>
    </lineage>
</organism>
<dbReference type="PANTHER" id="PTHR43377">
    <property type="entry name" value="BILIVERDIN REDUCTASE A"/>
    <property type="match status" value="1"/>
</dbReference>
<dbReference type="PANTHER" id="PTHR43377:SF2">
    <property type="entry name" value="BINDING ROSSMANN FOLD OXIDOREDUCTASE, PUTATIVE (AFU_ORTHOLOGUE AFUA_4G00560)-RELATED"/>
    <property type="match status" value="1"/>
</dbReference>
<evidence type="ECO:0000259" key="3">
    <source>
        <dbReference type="Pfam" id="PF02894"/>
    </source>
</evidence>
<feature type="domain" description="Gfo/Idh/MocA-like oxidoreductase C-terminal" evidence="3">
    <location>
        <begin position="163"/>
        <end position="401"/>
    </location>
</feature>
<dbReference type="InterPro" id="IPR000683">
    <property type="entry name" value="Gfo/Idh/MocA-like_OxRdtase_N"/>
</dbReference>
<keyword evidence="5" id="KW-1185">Reference proteome</keyword>
<reference evidence="4 5" key="1">
    <citation type="submission" date="2021-06" db="EMBL/GenBank/DDBJ databases">
        <authorList>
            <person name="Pan X."/>
        </authorList>
    </citation>
    <scope>NUCLEOTIDE SEQUENCE [LARGE SCALE GENOMIC DNA]</scope>
    <source>
        <strain evidence="4 5">4503</strain>
    </source>
</reference>
<sequence>MTVTQPAPIATEFTNLHRHIGRPLGRPLTLAVAGAGARGSGYALLAAEGDIPVRITALAEPRTGRRDQLAARLGVPAEHCHDDWRELAAGPRVADAVVIAVQDAQHLEAAEQFTARGYDILLEKPMATTVDEVDRIAAAAEAAGVSLTVCHVMRYSPYSVRVKEIVASGRIGDVVSVQHLEPIGYWHYAHSYVRGNWRREDTSSFMLLTKTCHDIDWIGHIVGRPVEAVSSFGSLSHFRPENAPEGSTDRCVTCPLNDTCAYSALKLYPVGLREGGVKRYFTRIAADELTEDAVERALTDGPYGRCVYRSDNDVVDHQVVTLVYEGGATAAFTATAFTPQENRHTKIFGTRGQLSGDGRHIEVYDFTTDERTVIDTDNGGAGAAEGHGGGDAGLVAAFVRAHHQGRPELLLTGAGESRDSHRVVFAAEQARRSGRVVVLAGTA</sequence>
<dbReference type="InterPro" id="IPR051450">
    <property type="entry name" value="Gfo/Idh/MocA_Oxidoreductases"/>
</dbReference>
<feature type="domain" description="Gfo/Idh/MocA-like oxidoreductase N-terminal" evidence="2">
    <location>
        <begin position="30"/>
        <end position="150"/>
    </location>
</feature>